<protein>
    <submittedName>
        <fullName evidence="14">Gamma-aminobutyric acid receptor subunit beta-2</fullName>
    </submittedName>
</protein>
<comment type="caution">
    <text evidence="14">The sequence shown here is derived from an EMBL/GenBank/DDBJ whole genome shotgun (WGS) entry which is preliminary data.</text>
</comment>
<evidence type="ECO:0000256" key="5">
    <source>
        <dbReference type="ARBA" id="ARBA00022692"/>
    </source>
</evidence>
<dbReference type="SUPFAM" id="SSF90112">
    <property type="entry name" value="Neurotransmitter-gated ion-channel transmembrane pore"/>
    <property type="match status" value="1"/>
</dbReference>
<dbReference type="PRINTS" id="PR00253">
    <property type="entry name" value="GABAARECEPTR"/>
</dbReference>
<dbReference type="InterPro" id="IPR036734">
    <property type="entry name" value="Neur_chan_lig-bd_sf"/>
</dbReference>
<evidence type="ECO:0000313" key="14">
    <source>
        <dbReference type="EMBL" id="KAK2571118.1"/>
    </source>
</evidence>
<dbReference type="FunFam" id="2.70.170.10:FF:000045">
    <property type="entry name" value="Predicted protein"/>
    <property type="match status" value="1"/>
</dbReference>
<keyword evidence="8 11" id="KW-0406">Ion transport</keyword>
<evidence type="ECO:0000256" key="9">
    <source>
        <dbReference type="ARBA" id="ARBA00023136"/>
    </source>
</evidence>
<organism evidence="14 15">
    <name type="scientific">Acropora cervicornis</name>
    <name type="common">Staghorn coral</name>
    <dbReference type="NCBI Taxonomy" id="6130"/>
    <lineage>
        <taxon>Eukaryota</taxon>
        <taxon>Metazoa</taxon>
        <taxon>Cnidaria</taxon>
        <taxon>Anthozoa</taxon>
        <taxon>Hexacorallia</taxon>
        <taxon>Scleractinia</taxon>
        <taxon>Astrocoeniina</taxon>
        <taxon>Acroporidae</taxon>
        <taxon>Acropora</taxon>
    </lineage>
</organism>
<evidence type="ECO:0000256" key="3">
    <source>
        <dbReference type="ARBA" id="ARBA00022448"/>
    </source>
</evidence>
<dbReference type="PANTHER" id="PTHR18945">
    <property type="entry name" value="NEUROTRANSMITTER GATED ION CHANNEL"/>
    <property type="match status" value="1"/>
</dbReference>
<dbReference type="CDD" id="cd18990">
    <property type="entry name" value="LGIC_ECD_GABAAR"/>
    <property type="match status" value="1"/>
</dbReference>
<evidence type="ECO:0000256" key="1">
    <source>
        <dbReference type="ARBA" id="ARBA00004141"/>
    </source>
</evidence>
<evidence type="ECO:0000259" key="13">
    <source>
        <dbReference type="Pfam" id="PF02932"/>
    </source>
</evidence>
<sequence length="454" mass="51836">MWLFTAIAAILLVSTISSNEVSLNKRTLGRLFADYDKDVRPSKGIEPLLVEVDLYVESFANIAEADMEYTLFGYLRHYWTDKRFAGKYQEPILLMGSTLENAWMPDTYISNSRESNLRLKDSEAQSSLLVSPDGLLFYSKGVKVVASCDMRLEDFPMDTQHCELILSSYGHTVKDVIYNWRRDEVVVEKKEIAQFDLKSVQLNSSNASYISGNFSKLVIKFTFKRRMGYYLIQVYLPDSLVVAISWIVFWLEQDDMGGRVGLGITTILTIMFLLGSVNMSLPRVSYPKAIDWFLIGSFLMVFLVLVECIIVYILRPNKGGMKVISDRSTGSTDLPLQNNDANEDVAANGIGRETFQALKKRQVVILEKVLSNSEPVIPQTSGLNSKTPFLSEKDVEEKVMEKYSTHAQSDKNFKAFRECPPCRIAEIIDHSCRFLFPLCFVVFNVLYWRHYLKE</sequence>
<dbReference type="SUPFAM" id="SSF63712">
    <property type="entry name" value="Nicotinic receptor ligand binding domain-like"/>
    <property type="match status" value="1"/>
</dbReference>
<dbReference type="GO" id="GO:0005886">
    <property type="term" value="C:plasma membrane"/>
    <property type="evidence" value="ECO:0007669"/>
    <property type="project" value="UniProtKB-SubCell"/>
</dbReference>
<feature type="signal peptide" evidence="11">
    <location>
        <begin position="1"/>
        <end position="18"/>
    </location>
</feature>
<feature type="domain" description="Neurotransmitter-gated ion-channel transmembrane" evidence="13">
    <location>
        <begin position="234"/>
        <end position="448"/>
    </location>
</feature>
<dbReference type="Gene3D" id="2.70.170.10">
    <property type="entry name" value="Neurotransmitter-gated ion-channel ligand-binding domain"/>
    <property type="match status" value="1"/>
</dbReference>
<dbReference type="PROSITE" id="PS00236">
    <property type="entry name" value="NEUROTR_ION_CHANNEL"/>
    <property type="match status" value="1"/>
</dbReference>
<evidence type="ECO:0000256" key="2">
    <source>
        <dbReference type="ARBA" id="ARBA00004236"/>
    </source>
</evidence>
<dbReference type="Proteomes" id="UP001249851">
    <property type="component" value="Unassembled WGS sequence"/>
</dbReference>
<gene>
    <name evidence="14" type="ORF">P5673_003679</name>
</gene>
<dbReference type="FunFam" id="1.20.58.390:FF:000137">
    <property type="entry name" value="Predicted protein"/>
    <property type="match status" value="1"/>
</dbReference>
<keyword evidence="10 11" id="KW-0407">Ion channel</keyword>
<feature type="transmembrane region" description="Helical" evidence="11">
    <location>
        <begin position="227"/>
        <end position="251"/>
    </location>
</feature>
<dbReference type="Pfam" id="PF02931">
    <property type="entry name" value="Neur_chan_LBD"/>
    <property type="match status" value="1"/>
</dbReference>
<comment type="caution">
    <text evidence="11">Lacks conserved residue(s) required for the propagation of feature annotation.</text>
</comment>
<keyword evidence="5 11" id="KW-0812">Transmembrane</keyword>
<reference evidence="14" key="1">
    <citation type="journal article" date="2023" name="G3 (Bethesda)">
        <title>Whole genome assembly and annotation of the endangered Caribbean coral Acropora cervicornis.</title>
        <authorList>
            <person name="Selwyn J.D."/>
            <person name="Vollmer S.V."/>
        </authorList>
    </citation>
    <scope>NUCLEOTIDE SEQUENCE</scope>
    <source>
        <strain evidence="14">K2</strain>
    </source>
</reference>
<comment type="subcellular location">
    <subcellularLocation>
        <location evidence="2">Cell membrane</location>
    </subcellularLocation>
    <subcellularLocation>
        <location evidence="1">Membrane</location>
        <topology evidence="1">Multi-pass membrane protein</topology>
    </subcellularLocation>
</comment>
<feature type="chain" id="PRO_5041777327" evidence="11">
    <location>
        <begin position="19"/>
        <end position="454"/>
    </location>
</feature>
<dbReference type="PRINTS" id="PR00252">
    <property type="entry name" value="NRIONCHANNEL"/>
</dbReference>
<keyword evidence="6 11" id="KW-0732">Signal</keyword>
<dbReference type="GO" id="GO:0005230">
    <property type="term" value="F:extracellular ligand-gated monoatomic ion channel activity"/>
    <property type="evidence" value="ECO:0007669"/>
    <property type="project" value="InterPro"/>
</dbReference>
<keyword evidence="3 11" id="KW-0813">Transport</keyword>
<dbReference type="CDD" id="cd19049">
    <property type="entry name" value="LGIC_TM_anion"/>
    <property type="match status" value="1"/>
</dbReference>
<proteinExistence type="inferred from homology"/>
<keyword evidence="15" id="KW-1185">Reference proteome</keyword>
<dbReference type="AlphaFoldDB" id="A0AAD9R1I0"/>
<dbReference type="InterPro" id="IPR038050">
    <property type="entry name" value="Neuro_actylchol_rec"/>
</dbReference>
<dbReference type="InterPro" id="IPR018000">
    <property type="entry name" value="Neurotransmitter_ion_chnl_CS"/>
</dbReference>
<dbReference type="Gene3D" id="1.20.58.390">
    <property type="entry name" value="Neurotransmitter-gated ion-channel transmembrane domain"/>
    <property type="match status" value="1"/>
</dbReference>
<dbReference type="GO" id="GO:0004888">
    <property type="term" value="F:transmembrane signaling receptor activity"/>
    <property type="evidence" value="ECO:0007669"/>
    <property type="project" value="InterPro"/>
</dbReference>
<evidence type="ECO:0000256" key="10">
    <source>
        <dbReference type="ARBA" id="ARBA00023303"/>
    </source>
</evidence>
<evidence type="ECO:0000259" key="12">
    <source>
        <dbReference type="Pfam" id="PF02931"/>
    </source>
</evidence>
<dbReference type="Pfam" id="PF02932">
    <property type="entry name" value="Neur_chan_memb"/>
    <property type="match status" value="1"/>
</dbReference>
<accession>A0AAD9R1I0</accession>
<evidence type="ECO:0000256" key="8">
    <source>
        <dbReference type="ARBA" id="ARBA00023065"/>
    </source>
</evidence>
<name>A0AAD9R1I0_ACRCE</name>
<feature type="transmembrane region" description="Helical" evidence="11">
    <location>
        <begin position="293"/>
        <end position="314"/>
    </location>
</feature>
<feature type="transmembrane region" description="Helical" evidence="11">
    <location>
        <begin position="260"/>
        <end position="281"/>
    </location>
</feature>
<reference evidence="14" key="2">
    <citation type="journal article" date="2023" name="Science">
        <title>Genomic signatures of disease resistance in endangered staghorn corals.</title>
        <authorList>
            <person name="Vollmer S.V."/>
            <person name="Selwyn J.D."/>
            <person name="Despard B.A."/>
            <person name="Roesel C.L."/>
        </authorList>
    </citation>
    <scope>NUCLEOTIDE SEQUENCE</scope>
    <source>
        <strain evidence="14">K2</strain>
    </source>
</reference>
<comment type="similarity">
    <text evidence="11">Belongs to the ligand-gated ion channel (TC 1.A.9) family.</text>
</comment>
<evidence type="ECO:0000256" key="6">
    <source>
        <dbReference type="ARBA" id="ARBA00022729"/>
    </source>
</evidence>
<evidence type="ECO:0000256" key="11">
    <source>
        <dbReference type="RuleBase" id="RU000687"/>
    </source>
</evidence>
<dbReference type="InterPro" id="IPR006028">
    <property type="entry name" value="GABAA/Glycine_rcpt"/>
</dbReference>
<dbReference type="NCBIfam" id="TIGR00860">
    <property type="entry name" value="LIC"/>
    <property type="match status" value="1"/>
</dbReference>
<dbReference type="InterPro" id="IPR036719">
    <property type="entry name" value="Neuro-gated_channel_TM_sf"/>
</dbReference>
<dbReference type="InterPro" id="IPR006029">
    <property type="entry name" value="Neurotrans-gated_channel_TM"/>
</dbReference>
<keyword evidence="9 11" id="KW-0472">Membrane</keyword>
<keyword evidence="14" id="KW-0675">Receptor</keyword>
<dbReference type="InterPro" id="IPR006202">
    <property type="entry name" value="Neur_chan_lig-bd"/>
</dbReference>
<evidence type="ECO:0000256" key="4">
    <source>
        <dbReference type="ARBA" id="ARBA00022475"/>
    </source>
</evidence>
<evidence type="ECO:0000256" key="7">
    <source>
        <dbReference type="ARBA" id="ARBA00022989"/>
    </source>
</evidence>
<dbReference type="InterPro" id="IPR006201">
    <property type="entry name" value="Neur_channel"/>
</dbReference>
<evidence type="ECO:0000313" key="15">
    <source>
        <dbReference type="Proteomes" id="UP001249851"/>
    </source>
</evidence>
<feature type="domain" description="Neurotransmitter-gated ion-channel ligand-binding" evidence="12">
    <location>
        <begin position="25"/>
        <end position="227"/>
    </location>
</feature>
<keyword evidence="4" id="KW-1003">Cell membrane</keyword>
<keyword evidence="7 11" id="KW-1133">Transmembrane helix</keyword>
<dbReference type="EMBL" id="JARQWQ010000006">
    <property type="protein sequence ID" value="KAK2571118.1"/>
    <property type="molecule type" value="Genomic_DNA"/>
</dbReference>